<evidence type="ECO:0000313" key="10">
    <source>
        <dbReference type="Proteomes" id="UP000827092"/>
    </source>
</evidence>
<dbReference type="PANTHER" id="PTHR46927:SF3">
    <property type="entry name" value="THAP-TYPE DOMAIN-CONTAINING PROTEIN"/>
    <property type="match status" value="1"/>
</dbReference>
<dbReference type="SMART" id="SM00692">
    <property type="entry name" value="DM3"/>
    <property type="match status" value="1"/>
</dbReference>
<dbReference type="Gene3D" id="6.20.210.20">
    <property type="entry name" value="THAP domain"/>
    <property type="match status" value="1"/>
</dbReference>
<dbReference type="SMART" id="SM00980">
    <property type="entry name" value="THAP"/>
    <property type="match status" value="1"/>
</dbReference>
<proteinExistence type="predicted"/>
<dbReference type="AlphaFoldDB" id="A0AAV6URF1"/>
<feature type="coiled-coil region" evidence="6">
    <location>
        <begin position="174"/>
        <end position="201"/>
    </location>
</feature>
<keyword evidence="6" id="KW-0175">Coiled coil</keyword>
<accession>A0AAV6URF1</accession>
<feature type="compositionally biased region" description="Acidic residues" evidence="7">
    <location>
        <begin position="306"/>
        <end position="321"/>
    </location>
</feature>
<dbReference type="GO" id="GO:0008270">
    <property type="term" value="F:zinc ion binding"/>
    <property type="evidence" value="ECO:0007669"/>
    <property type="project" value="UniProtKB-KW"/>
</dbReference>
<evidence type="ECO:0000256" key="5">
    <source>
        <dbReference type="PROSITE-ProRule" id="PRU00309"/>
    </source>
</evidence>
<evidence type="ECO:0000259" key="8">
    <source>
        <dbReference type="PROSITE" id="PS50950"/>
    </source>
</evidence>
<evidence type="ECO:0000256" key="6">
    <source>
        <dbReference type="SAM" id="Coils"/>
    </source>
</evidence>
<dbReference type="GO" id="GO:0003677">
    <property type="term" value="F:DNA binding"/>
    <property type="evidence" value="ECO:0007669"/>
    <property type="project" value="UniProtKB-UniRule"/>
</dbReference>
<evidence type="ECO:0000256" key="2">
    <source>
        <dbReference type="ARBA" id="ARBA00022771"/>
    </source>
</evidence>
<reference evidence="9 10" key="1">
    <citation type="journal article" date="2022" name="Nat. Ecol. Evol.">
        <title>A masculinizing supergene underlies an exaggerated male reproductive morph in a spider.</title>
        <authorList>
            <person name="Hendrickx F."/>
            <person name="De Corte Z."/>
            <person name="Sonet G."/>
            <person name="Van Belleghem S.M."/>
            <person name="Kostlbacher S."/>
            <person name="Vangestel C."/>
        </authorList>
    </citation>
    <scope>NUCLEOTIDE SEQUENCE [LARGE SCALE GENOMIC DNA]</scope>
    <source>
        <strain evidence="9">W744_W776</strain>
    </source>
</reference>
<name>A0AAV6URF1_9ARAC</name>
<feature type="region of interest" description="Disordered" evidence="7">
    <location>
        <begin position="287"/>
        <end position="321"/>
    </location>
</feature>
<feature type="domain" description="THAP-type" evidence="8">
    <location>
        <begin position="1"/>
        <end position="76"/>
    </location>
</feature>
<dbReference type="InterPro" id="IPR052224">
    <property type="entry name" value="THAP_domain_protein"/>
</dbReference>
<sequence length="339" mass="38794">MTGCSAIGCTNRTEHGFSLKRFPSDPHRRKLWALKVKRKNWVPSINSYICEEHFDKDQFTDFEKKKLKKDAVPTLFNFTTVQRKKPACRPPPKIIKLKSTDCDVNKKDGISQSDGVSKTDDNVNTVDNASKTDDFVNKVDNASKADDNVNMVNNDCKTDDGDSKTDDVSKDLIIASLHKNLKECNKRIVQLQEKNFRLKVKLKRETHTSAGLRFQAKKLKEEKKISFFGDDQNAALKRKSMAYVKWSDETIEKALTLKAACGTKGYECILNLGFPFPSMRTLQRRLESNDPVQEDDESNNYLSSEHDDELDDHGTSEDDWDELNDHLALEHLDDNYNLH</sequence>
<dbReference type="PROSITE" id="PS50950">
    <property type="entry name" value="ZF_THAP"/>
    <property type="match status" value="1"/>
</dbReference>
<dbReference type="InterPro" id="IPR006612">
    <property type="entry name" value="THAP_Znf"/>
</dbReference>
<evidence type="ECO:0000313" key="9">
    <source>
        <dbReference type="EMBL" id="KAG8186185.1"/>
    </source>
</evidence>
<evidence type="ECO:0000256" key="3">
    <source>
        <dbReference type="ARBA" id="ARBA00022833"/>
    </source>
</evidence>
<gene>
    <name evidence="9" type="ORF">JTE90_012009</name>
</gene>
<dbReference type="EMBL" id="JAFNEN010000310">
    <property type="protein sequence ID" value="KAG8186185.1"/>
    <property type="molecule type" value="Genomic_DNA"/>
</dbReference>
<dbReference type="PANTHER" id="PTHR46927">
    <property type="entry name" value="AGAP005574-PA"/>
    <property type="match status" value="1"/>
</dbReference>
<dbReference type="Pfam" id="PF05485">
    <property type="entry name" value="THAP"/>
    <property type="match status" value="1"/>
</dbReference>
<dbReference type="SUPFAM" id="SSF57716">
    <property type="entry name" value="Glucocorticoid receptor-like (DNA-binding domain)"/>
    <property type="match status" value="1"/>
</dbReference>
<keyword evidence="2 5" id="KW-0863">Zinc-finger</keyword>
<dbReference type="InterPro" id="IPR038441">
    <property type="entry name" value="THAP_Znf_sf"/>
</dbReference>
<evidence type="ECO:0000256" key="1">
    <source>
        <dbReference type="ARBA" id="ARBA00022723"/>
    </source>
</evidence>
<keyword evidence="1" id="KW-0479">Metal-binding</keyword>
<comment type="caution">
    <text evidence="9">The sequence shown here is derived from an EMBL/GenBank/DDBJ whole genome shotgun (WGS) entry which is preliminary data.</text>
</comment>
<keyword evidence="3" id="KW-0862">Zinc</keyword>
<keyword evidence="10" id="KW-1185">Reference proteome</keyword>
<keyword evidence="4 5" id="KW-0238">DNA-binding</keyword>
<dbReference type="Proteomes" id="UP000827092">
    <property type="component" value="Unassembled WGS sequence"/>
</dbReference>
<protein>
    <recommendedName>
        <fullName evidence="8">THAP-type domain-containing protein</fullName>
    </recommendedName>
</protein>
<evidence type="ECO:0000256" key="4">
    <source>
        <dbReference type="ARBA" id="ARBA00023125"/>
    </source>
</evidence>
<evidence type="ECO:0000256" key="7">
    <source>
        <dbReference type="SAM" id="MobiDB-lite"/>
    </source>
</evidence>
<organism evidence="9 10">
    <name type="scientific">Oedothorax gibbosus</name>
    <dbReference type="NCBI Taxonomy" id="931172"/>
    <lineage>
        <taxon>Eukaryota</taxon>
        <taxon>Metazoa</taxon>
        <taxon>Ecdysozoa</taxon>
        <taxon>Arthropoda</taxon>
        <taxon>Chelicerata</taxon>
        <taxon>Arachnida</taxon>
        <taxon>Araneae</taxon>
        <taxon>Araneomorphae</taxon>
        <taxon>Entelegynae</taxon>
        <taxon>Araneoidea</taxon>
        <taxon>Linyphiidae</taxon>
        <taxon>Erigoninae</taxon>
        <taxon>Oedothorax</taxon>
    </lineage>
</organism>